<dbReference type="Gene3D" id="3.40.50.300">
    <property type="entry name" value="P-loop containing nucleotide triphosphate hydrolases"/>
    <property type="match status" value="1"/>
</dbReference>
<keyword evidence="1" id="KW-0808">Transferase</keyword>
<name>A0A542YMJ9_9MICO</name>
<protein>
    <submittedName>
        <fullName evidence="1">Putative kinase</fullName>
    </submittedName>
</protein>
<proteinExistence type="predicted"/>
<evidence type="ECO:0000313" key="2">
    <source>
        <dbReference type="Proteomes" id="UP000319516"/>
    </source>
</evidence>
<organism evidence="1 2">
    <name type="scientific">Ornithinicoccus hortensis</name>
    <dbReference type="NCBI Taxonomy" id="82346"/>
    <lineage>
        <taxon>Bacteria</taxon>
        <taxon>Bacillati</taxon>
        <taxon>Actinomycetota</taxon>
        <taxon>Actinomycetes</taxon>
        <taxon>Micrococcales</taxon>
        <taxon>Intrasporangiaceae</taxon>
        <taxon>Ornithinicoccus</taxon>
    </lineage>
</organism>
<dbReference type="RefSeq" id="WP_211350527.1">
    <property type="nucleotide sequence ID" value="NZ_BAAAIK010000003.1"/>
</dbReference>
<gene>
    <name evidence="1" type="ORF">FB467_0380</name>
</gene>
<dbReference type="Proteomes" id="UP000319516">
    <property type="component" value="Unassembled WGS sequence"/>
</dbReference>
<dbReference type="GO" id="GO:0016301">
    <property type="term" value="F:kinase activity"/>
    <property type="evidence" value="ECO:0007669"/>
    <property type="project" value="UniProtKB-KW"/>
</dbReference>
<dbReference type="EMBL" id="VFOP01000001">
    <property type="protein sequence ID" value="TQL49312.1"/>
    <property type="molecule type" value="Genomic_DNA"/>
</dbReference>
<sequence length="182" mass="19472">MSLLALVNGAPGSGKSTVVSKVVESRPLALALDVDLLKHSLGRWADYQPESGLAARRLALALARAHLTDGRDVLVGQYLARTPYIEELEHLAGEVGARWCEVVLDVSADRLRQRLSARRADPQRPEHLVNGPLSDPEDAEAFVASMTALREERTGAVVVDANGGVAPTVERLRAALAGPLDD</sequence>
<dbReference type="SUPFAM" id="SSF52540">
    <property type="entry name" value="P-loop containing nucleoside triphosphate hydrolases"/>
    <property type="match status" value="1"/>
</dbReference>
<dbReference type="AlphaFoldDB" id="A0A542YMJ9"/>
<dbReference type="InterPro" id="IPR027417">
    <property type="entry name" value="P-loop_NTPase"/>
</dbReference>
<evidence type="ECO:0000313" key="1">
    <source>
        <dbReference type="EMBL" id="TQL49312.1"/>
    </source>
</evidence>
<keyword evidence="1" id="KW-0418">Kinase</keyword>
<keyword evidence="2" id="KW-1185">Reference proteome</keyword>
<dbReference type="Pfam" id="PF13671">
    <property type="entry name" value="AAA_33"/>
    <property type="match status" value="1"/>
</dbReference>
<comment type="caution">
    <text evidence="1">The sequence shown here is derived from an EMBL/GenBank/DDBJ whole genome shotgun (WGS) entry which is preliminary data.</text>
</comment>
<accession>A0A542YMJ9</accession>
<reference evidence="1 2" key="1">
    <citation type="submission" date="2019-06" db="EMBL/GenBank/DDBJ databases">
        <title>Sequencing the genomes of 1000 actinobacteria strains.</title>
        <authorList>
            <person name="Klenk H.-P."/>
        </authorList>
    </citation>
    <scope>NUCLEOTIDE SEQUENCE [LARGE SCALE GENOMIC DNA]</scope>
    <source>
        <strain evidence="1 2">DSM 12335</strain>
    </source>
</reference>